<sequence>MLTTRIPRAESKGESYQQRMIICSKDGSKTATIMHTVNPNIVPVAAAAAGTAPAHVDHAPVPARRKKNKKKGKGTTHSPTYQSTHSTPNGTSEHIDYEDDEDDYVYDEITENRGRGEHRGSIASSTHPNSLSPDDDGLLSDADGGSPSYNPASESKNKKKKKKKRHSDTSHHRHNDIWYKSDAEEKQRIREFWLQLGEDERRALVKLEKEAVLKKMKEQQKQTCSCSVCGRKRTVIEEELEILYDAYYEELENFANDQSGKAPSGPSATPIGHTPSPSRSPPSHRIQHIEEDEEEDGEYDDDDEEEDDDHDPSESIFEFGSSLTVKAGGILTVADDFLKNDGRKFLDLMEQLAERKIRQLDDEMDRGGDNNGDWDDGEYDDEDYDEDEEEDTMTEEQRMEEGRRMFQIFAAKMFEQRVLQAYREKVAQERQMHLLAELEKEKEQQAMRELARQKNKEKKRLQKKALKQQKEEERLALERKKQEEEERLRVEKEAKAEADRLKREAERAKREEERAKREEEERKKKEAERTRKEEEKRRQREAEEKKRREKEERERQERERRERDERERKEKEERDRRERERKEREDREKREKEEKERKEREERERKEKDEKEKRGRGEARPRQQVVVQQQPKTARPVSAKPSPGGLPSKVASHAPTTTPAYRPGPIGRPATVPNTRPPLARPQAIGSAIAQPTAGGSTIRPHSTQPGYQGQQSSQKTIPVQAQQIPGMRPPPSHSHHPLSIHSRPAVGQQNAVSQPGFAHPGSRPLHMFGQPTHMNALHQANLVHGQPTQGAALASSPPPPSTIGTQSLEQADANGIPPSRLFSGASFPALHWSATDGIPAAQIGALGDPARAILAHSKPPVPIGTGPRTDAPVNGIAPIGANKAVTRPAPIRRPSAVAPPAPVQPSRSGFPRLEDDEPVAGSAVLGGELLKDDERIGGGAAWRKPSSAGIPSIGPNHGAGGPDPFGQPTSGAPGVLGVVNGAAPGPARMFDGYGPFGGWDVPSTLGGGLGEDISRTQPSSANVAATSALPSAIGRGVSNMLPPGPGMGLPFYPSTFMGGSAVNSGQPVGSPPTTTSAATPASTMIGRPGHLPQPVSVHGPRSAWNGGRE</sequence>
<feature type="compositionally biased region" description="Acidic residues" evidence="7">
    <location>
        <begin position="372"/>
        <end position="394"/>
    </location>
</feature>
<keyword evidence="9" id="KW-1185">Reference proteome</keyword>
<dbReference type="OrthoDB" id="21629at2759"/>
<feature type="compositionally biased region" description="Polar residues" evidence="7">
    <location>
        <begin position="75"/>
        <end position="92"/>
    </location>
</feature>
<dbReference type="PANTHER" id="PTHR31780:SF10">
    <property type="entry name" value="LD36051P"/>
    <property type="match status" value="1"/>
</dbReference>
<keyword evidence="6" id="KW-0175">Coiled coil</keyword>
<organism evidence="8 9">
    <name type="scientific">Spizellomyces punctatus (strain DAOM BR117)</name>
    <dbReference type="NCBI Taxonomy" id="645134"/>
    <lineage>
        <taxon>Eukaryota</taxon>
        <taxon>Fungi</taxon>
        <taxon>Fungi incertae sedis</taxon>
        <taxon>Chytridiomycota</taxon>
        <taxon>Chytridiomycota incertae sedis</taxon>
        <taxon>Chytridiomycetes</taxon>
        <taxon>Spizellomycetales</taxon>
        <taxon>Spizellomycetaceae</taxon>
        <taxon>Spizellomyces</taxon>
    </lineage>
</organism>
<feature type="compositionally biased region" description="Basic and acidic residues" evidence="7">
    <location>
        <begin position="167"/>
        <end position="179"/>
    </location>
</feature>
<dbReference type="RefSeq" id="XP_016608021.1">
    <property type="nucleotide sequence ID" value="XM_016753574.1"/>
</dbReference>
<feature type="compositionally biased region" description="Basic and acidic residues" evidence="7">
    <location>
        <begin position="357"/>
        <end position="368"/>
    </location>
</feature>
<feature type="region of interest" description="Disordered" evidence="7">
    <location>
        <begin position="112"/>
        <end position="179"/>
    </location>
</feature>
<evidence type="ECO:0000256" key="6">
    <source>
        <dbReference type="ARBA" id="ARBA00023054"/>
    </source>
</evidence>
<feature type="region of interest" description="Disordered" evidence="7">
    <location>
        <begin position="1063"/>
        <end position="1110"/>
    </location>
</feature>
<feature type="compositionally biased region" description="Basic residues" evidence="7">
    <location>
        <begin position="63"/>
        <end position="74"/>
    </location>
</feature>
<feature type="region of interest" description="Disordered" evidence="7">
    <location>
        <begin position="446"/>
        <end position="761"/>
    </location>
</feature>
<dbReference type="STRING" id="645134.A0A0L0HG22"/>
<dbReference type="OMA" id="PVISYWS"/>
<feature type="region of interest" description="Disordered" evidence="7">
    <location>
        <begin position="256"/>
        <end position="320"/>
    </location>
</feature>
<evidence type="ECO:0000256" key="4">
    <source>
        <dbReference type="ARBA" id="ARBA00020733"/>
    </source>
</evidence>
<evidence type="ECO:0000256" key="1">
    <source>
        <dbReference type="ARBA" id="ARBA00004496"/>
    </source>
</evidence>
<keyword evidence="5" id="KW-0963">Cytoplasm</keyword>
<feature type="region of interest" description="Disordered" evidence="7">
    <location>
        <begin position="939"/>
        <end position="973"/>
    </location>
</feature>
<feature type="region of interest" description="Disordered" evidence="7">
    <location>
        <begin position="788"/>
        <end position="821"/>
    </location>
</feature>
<comment type="similarity">
    <text evidence="2">Belongs to the NST1 family.</text>
</comment>
<dbReference type="InParanoid" id="A0A0L0HG22"/>
<dbReference type="Pfam" id="PF13945">
    <property type="entry name" value="NST1"/>
    <property type="match status" value="1"/>
</dbReference>
<reference evidence="8 9" key="1">
    <citation type="submission" date="2009-08" db="EMBL/GenBank/DDBJ databases">
        <title>The Genome Sequence of Spizellomyces punctatus strain DAOM BR117.</title>
        <authorList>
            <consortium name="The Broad Institute Genome Sequencing Platform"/>
            <person name="Russ C."/>
            <person name="Cuomo C."/>
            <person name="Shea T."/>
            <person name="Young S.K."/>
            <person name="Zeng Q."/>
            <person name="Koehrsen M."/>
            <person name="Haas B."/>
            <person name="Borodovsky M."/>
            <person name="Guigo R."/>
            <person name="Alvarado L."/>
            <person name="Berlin A."/>
            <person name="Bochicchio J."/>
            <person name="Borenstein D."/>
            <person name="Chapman S."/>
            <person name="Chen Z."/>
            <person name="Engels R."/>
            <person name="Freedman E."/>
            <person name="Gellesch M."/>
            <person name="Goldberg J."/>
            <person name="Griggs A."/>
            <person name="Gujja S."/>
            <person name="Heiman D."/>
            <person name="Hepburn T."/>
            <person name="Howarth C."/>
            <person name="Jen D."/>
            <person name="Larson L."/>
            <person name="Lewis B."/>
            <person name="Mehta T."/>
            <person name="Park D."/>
            <person name="Pearson M."/>
            <person name="Roberts A."/>
            <person name="Saif S."/>
            <person name="Shenoy N."/>
            <person name="Sisk P."/>
            <person name="Stolte C."/>
            <person name="Sykes S."/>
            <person name="Thomson T."/>
            <person name="Walk T."/>
            <person name="White J."/>
            <person name="Yandava C."/>
            <person name="Burger G."/>
            <person name="Gray M.W."/>
            <person name="Holland P.W.H."/>
            <person name="King N."/>
            <person name="Lang F.B.F."/>
            <person name="Roger A.J."/>
            <person name="Ruiz-Trillo I."/>
            <person name="Lander E."/>
            <person name="Nusbaum C."/>
        </authorList>
    </citation>
    <scope>NUCLEOTIDE SEQUENCE [LARGE SCALE GENOMIC DNA]</scope>
    <source>
        <strain evidence="8 9">DAOM BR117</strain>
    </source>
</reference>
<dbReference type="eggNOG" id="ENOG502QSSK">
    <property type="taxonomic scope" value="Eukaryota"/>
</dbReference>
<accession>A0A0L0HG22</accession>
<dbReference type="CDD" id="cd22249">
    <property type="entry name" value="UDM1_RNF168_RNF169-like"/>
    <property type="match status" value="1"/>
</dbReference>
<evidence type="ECO:0000256" key="5">
    <source>
        <dbReference type="ARBA" id="ARBA00022490"/>
    </source>
</evidence>
<dbReference type="VEuPathDB" id="FungiDB:SPPG_05356"/>
<protein>
    <recommendedName>
        <fullName evidence="4">Stress response protein NST1</fullName>
    </recommendedName>
    <alternativeName>
        <fullName evidence="3">Stress response protein nst1</fullName>
    </alternativeName>
</protein>
<feature type="region of interest" description="Disordered" evidence="7">
    <location>
        <begin position="52"/>
        <end position="100"/>
    </location>
</feature>
<feature type="compositionally biased region" description="Polar residues" evidence="7">
    <location>
        <begin position="694"/>
        <end position="724"/>
    </location>
</feature>
<feature type="region of interest" description="Disordered" evidence="7">
    <location>
        <begin position="357"/>
        <end position="399"/>
    </location>
</feature>
<dbReference type="GO" id="GO:0005737">
    <property type="term" value="C:cytoplasm"/>
    <property type="evidence" value="ECO:0007669"/>
    <property type="project" value="UniProtKB-SubCell"/>
</dbReference>
<dbReference type="GeneID" id="27688737"/>
<dbReference type="InterPro" id="IPR025279">
    <property type="entry name" value="NST1"/>
</dbReference>
<feature type="region of interest" description="Disordered" evidence="7">
    <location>
        <begin position="893"/>
        <end position="916"/>
    </location>
</feature>
<evidence type="ECO:0000256" key="2">
    <source>
        <dbReference type="ARBA" id="ARBA00007112"/>
    </source>
</evidence>
<evidence type="ECO:0000256" key="3">
    <source>
        <dbReference type="ARBA" id="ARBA00015112"/>
    </source>
</evidence>
<gene>
    <name evidence="8" type="ORF">SPPG_05356</name>
</gene>
<feature type="compositionally biased region" description="Basic residues" evidence="7">
    <location>
        <begin position="455"/>
        <end position="467"/>
    </location>
</feature>
<feature type="compositionally biased region" description="Basic residues" evidence="7">
    <location>
        <begin position="157"/>
        <end position="166"/>
    </location>
</feature>
<name>A0A0L0HG22_SPIPD</name>
<dbReference type="Proteomes" id="UP000053201">
    <property type="component" value="Unassembled WGS sequence"/>
</dbReference>
<feature type="compositionally biased region" description="Low complexity" evidence="7">
    <location>
        <begin position="139"/>
        <end position="148"/>
    </location>
</feature>
<comment type="subcellular location">
    <subcellularLocation>
        <location evidence="1">Cytoplasm</location>
    </subcellularLocation>
</comment>
<feature type="compositionally biased region" description="Acidic residues" evidence="7">
    <location>
        <begin position="290"/>
        <end position="311"/>
    </location>
</feature>
<feature type="compositionally biased region" description="Low complexity" evidence="7">
    <location>
        <begin position="52"/>
        <end position="62"/>
    </location>
</feature>
<feature type="compositionally biased region" description="Low complexity" evidence="7">
    <location>
        <begin position="1072"/>
        <end position="1084"/>
    </location>
</feature>
<proteinExistence type="inferred from homology"/>
<evidence type="ECO:0000256" key="7">
    <source>
        <dbReference type="SAM" id="MobiDB-lite"/>
    </source>
</evidence>
<evidence type="ECO:0000313" key="8">
    <source>
        <dbReference type="EMBL" id="KNC99981.1"/>
    </source>
</evidence>
<dbReference type="EMBL" id="KQ257457">
    <property type="protein sequence ID" value="KNC99981.1"/>
    <property type="molecule type" value="Genomic_DNA"/>
</dbReference>
<evidence type="ECO:0000313" key="9">
    <source>
        <dbReference type="Proteomes" id="UP000053201"/>
    </source>
</evidence>
<feature type="compositionally biased region" description="Basic and acidic residues" evidence="7">
    <location>
        <begin position="468"/>
        <end position="621"/>
    </location>
</feature>
<dbReference type="AlphaFoldDB" id="A0A0L0HG22"/>
<dbReference type="InterPro" id="IPR051195">
    <property type="entry name" value="Fungal_stress_NST1"/>
</dbReference>
<dbReference type="PANTHER" id="PTHR31780">
    <property type="entry name" value="STRESS RESPONSE PROTEIN NST1-RELATED"/>
    <property type="match status" value="1"/>
</dbReference>